<evidence type="ECO:0000313" key="1">
    <source>
        <dbReference type="EnsemblPlants" id="Kaladp0024s0845.1.v1.1"/>
    </source>
</evidence>
<accession>A0A7N0T7V6</accession>
<reference evidence="1" key="1">
    <citation type="submission" date="2021-01" db="UniProtKB">
        <authorList>
            <consortium name="EnsemblPlants"/>
        </authorList>
    </citation>
    <scope>IDENTIFICATION</scope>
</reference>
<dbReference type="Gramene" id="Kaladp0024s0845.1.v1.1">
    <property type="protein sequence ID" value="Kaladp0024s0845.1.v1.1"/>
    <property type="gene ID" value="Kaladp0024s0845.v1.1"/>
</dbReference>
<organism evidence="1 2">
    <name type="scientific">Kalanchoe fedtschenkoi</name>
    <name type="common">Lavender scallops</name>
    <name type="synonym">South American air plant</name>
    <dbReference type="NCBI Taxonomy" id="63787"/>
    <lineage>
        <taxon>Eukaryota</taxon>
        <taxon>Viridiplantae</taxon>
        <taxon>Streptophyta</taxon>
        <taxon>Embryophyta</taxon>
        <taxon>Tracheophyta</taxon>
        <taxon>Spermatophyta</taxon>
        <taxon>Magnoliopsida</taxon>
        <taxon>eudicotyledons</taxon>
        <taxon>Gunneridae</taxon>
        <taxon>Pentapetalae</taxon>
        <taxon>Saxifragales</taxon>
        <taxon>Crassulaceae</taxon>
        <taxon>Kalanchoe</taxon>
    </lineage>
</organism>
<dbReference type="Proteomes" id="UP000594263">
    <property type="component" value="Unplaced"/>
</dbReference>
<evidence type="ECO:0000313" key="2">
    <source>
        <dbReference type="Proteomes" id="UP000594263"/>
    </source>
</evidence>
<proteinExistence type="predicted"/>
<protein>
    <submittedName>
        <fullName evidence="1">Uncharacterized protein</fullName>
    </submittedName>
</protein>
<dbReference type="AlphaFoldDB" id="A0A7N0T7V6"/>
<sequence length="90" mass="10134">MTIDLNYQSYADSSASNATTPSVKSIFGSTFSLETQLWNTSNQFRFGRALTAHPTHNLSIYPLVLIQRNTSRDGHSRISSYLKAVFSIRF</sequence>
<dbReference type="EnsemblPlants" id="Kaladp0024s0845.1.v1.1">
    <property type="protein sequence ID" value="Kaladp0024s0845.1.v1.1"/>
    <property type="gene ID" value="Kaladp0024s0845.v1.1"/>
</dbReference>
<name>A0A7N0T7V6_KALFE</name>
<keyword evidence="2" id="KW-1185">Reference proteome</keyword>